<feature type="region of interest" description="Disordered" evidence="1">
    <location>
        <begin position="187"/>
        <end position="207"/>
    </location>
</feature>
<dbReference type="OrthoDB" id="3796623at2759"/>
<dbReference type="AlphaFoldDB" id="R0I7Y9"/>
<dbReference type="HOGENOM" id="CLU_1256438_0_0_1"/>
<feature type="region of interest" description="Disordered" evidence="1">
    <location>
        <begin position="1"/>
        <end position="25"/>
    </location>
</feature>
<organism evidence="2 3">
    <name type="scientific">Exserohilum turcicum (strain 28A)</name>
    <name type="common">Northern leaf blight fungus</name>
    <name type="synonym">Setosphaeria turcica</name>
    <dbReference type="NCBI Taxonomy" id="671987"/>
    <lineage>
        <taxon>Eukaryota</taxon>
        <taxon>Fungi</taxon>
        <taxon>Dikarya</taxon>
        <taxon>Ascomycota</taxon>
        <taxon>Pezizomycotina</taxon>
        <taxon>Dothideomycetes</taxon>
        <taxon>Pleosporomycetidae</taxon>
        <taxon>Pleosporales</taxon>
        <taxon>Pleosporineae</taxon>
        <taxon>Pleosporaceae</taxon>
        <taxon>Exserohilum</taxon>
    </lineage>
</organism>
<feature type="region of interest" description="Disordered" evidence="1">
    <location>
        <begin position="41"/>
        <end position="65"/>
    </location>
</feature>
<dbReference type="eggNOG" id="ENOG502TBV3">
    <property type="taxonomic scope" value="Eukaryota"/>
</dbReference>
<protein>
    <submittedName>
        <fullName evidence="2">Uncharacterized protein</fullName>
    </submittedName>
</protein>
<dbReference type="RefSeq" id="XP_008030980.1">
    <property type="nucleotide sequence ID" value="XM_008032789.1"/>
</dbReference>
<reference evidence="2 3" key="2">
    <citation type="journal article" date="2013" name="PLoS Genet.">
        <title>Comparative genome structure, secondary metabolite, and effector coding capacity across Cochliobolus pathogens.</title>
        <authorList>
            <person name="Condon B.J."/>
            <person name="Leng Y."/>
            <person name="Wu D."/>
            <person name="Bushley K.E."/>
            <person name="Ohm R.A."/>
            <person name="Otillar R."/>
            <person name="Martin J."/>
            <person name="Schackwitz W."/>
            <person name="Grimwood J."/>
            <person name="MohdZainudin N."/>
            <person name="Xue C."/>
            <person name="Wang R."/>
            <person name="Manning V.A."/>
            <person name="Dhillon B."/>
            <person name="Tu Z.J."/>
            <person name="Steffenson B.J."/>
            <person name="Salamov A."/>
            <person name="Sun H."/>
            <person name="Lowry S."/>
            <person name="LaButti K."/>
            <person name="Han J."/>
            <person name="Copeland A."/>
            <person name="Lindquist E."/>
            <person name="Barry K."/>
            <person name="Schmutz J."/>
            <person name="Baker S.E."/>
            <person name="Ciuffetti L.M."/>
            <person name="Grigoriev I.V."/>
            <person name="Zhong S."/>
            <person name="Turgeon B.G."/>
        </authorList>
    </citation>
    <scope>NUCLEOTIDE SEQUENCE [LARGE SCALE GENOMIC DNA]</scope>
    <source>
        <strain evidence="3">28A</strain>
    </source>
</reference>
<accession>R0I7Y9</accession>
<evidence type="ECO:0000256" key="1">
    <source>
        <dbReference type="SAM" id="MobiDB-lite"/>
    </source>
</evidence>
<proteinExistence type="predicted"/>
<evidence type="ECO:0000313" key="3">
    <source>
        <dbReference type="Proteomes" id="UP000016935"/>
    </source>
</evidence>
<keyword evidence="3" id="KW-1185">Reference proteome</keyword>
<name>R0I7Y9_EXST2</name>
<dbReference type="EMBL" id="KB908866">
    <property type="protein sequence ID" value="EOA81551.1"/>
    <property type="molecule type" value="Genomic_DNA"/>
</dbReference>
<dbReference type="GeneID" id="19399655"/>
<dbReference type="Proteomes" id="UP000016935">
    <property type="component" value="Unassembled WGS sequence"/>
</dbReference>
<evidence type="ECO:0000313" key="2">
    <source>
        <dbReference type="EMBL" id="EOA81551.1"/>
    </source>
</evidence>
<sequence length="226" mass="27811">MSYMHLTHTRARERTPDYEPHDSRPLVRRDTLKRDRTITLSDLDDDGYDDYPYPSNHPKFRGPSRALTIRDQPSQLERYNIWSSDKRDDDERRRSYETRHTYKYADRHYHTDEEDTDESAFRLKINSTFDRPSTSHHHHSHETHLWPSDAFRRRDKWVDEHWEARQRSTSRERSKVRRNGLWGDFEEKERETQDERWSRYHRTSETKTEELRPLSGWRRSRIIRGN</sequence>
<reference evidence="2 3" key="1">
    <citation type="journal article" date="2012" name="PLoS Pathog.">
        <title>Diverse lifestyles and strategies of plant pathogenesis encoded in the genomes of eighteen Dothideomycetes fungi.</title>
        <authorList>
            <person name="Ohm R.A."/>
            <person name="Feau N."/>
            <person name="Henrissat B."/>
            <person name="Schoch C.L."/>
            <person name="Horwitz B.A."/>
            <person name="Barry K.W."/>
            <person name="Condon B.J."/>
            <person name="Copeland A.C."/>
            <person name="Dhillon B."/>
            <person name="Glaser F."/>
            <person name="Hesse C.N."/>
            <person name="Kosti I."/>
            <person name="LaButti K."/>
            <person name="Lindquist E.A."/>
            <person name="Lucas S."/>
            <person name="Salamov A.A."/>
            <person name="Bradshaw R.E."/>
            <person name="Ciuffetti L."/>
            <person name="Hamelin R.C."/>
            <person name="Kema G.H.J."/>
            <person name="Lawrence C."/>
            <person name="Scott J.A."/>
            <person name="Spatafora J.W."/>
            <person name="Turgeon B.G."/>
            <person name="de Wit P.J.G.M."/>
            <person name="Zhong S."/>
            <person name="Goodwin S.B."/>
            <person name="Grigoriev I.V."/>
        </authorList>
    </citation>
    <scope>NUCLEOTIDE SEQUENCE [LARGE SCALE GENOMIC DNA]</scope>
    <source>
        <strain evidence="3">28A</strain>
    </source>
</reference>
<feature type="compositionally biased region" description="Basic and acidic residues" evidence="1">
    <location>
        <begin position="10"/>
        <end position="25"/>
    </location>
</feature>
<gene>
    <name evidence="2" type="ORF">SETTUDRAFT_165979</name>
</gene>